<evidence type="ECO:0000256" key="1">
    <source>
        <dbReference type="ARBA" id="ARBA00023125"/>
    </source>
</evidence>
<dbReference type="Pfam" id="PF00486">
    <property type="entry name" value="Trans_reg_C"/>
    <property type="match status" value="1"/>
</dbReference>
<evidence type="ECO:0000313" key="3">
    <source>
        <dbReference type="Proteomes" id="UP000478463"/>
    </source>
</evidence>
<dbReference type="Gene3D" id="6.10.250.690">
    <property type="match status" value="1"/>
</dbReference>
<dbReference type="PANTHER" id="PTHR48111">
    <property type="entry name" value="REGULATOR OF RPOS"/>
    <property type="match status" value="1"/>
</dbReference>
<gene>
    <name evidence="2" type="ORF">GS424_013610</name>
</gene>
<dbReference type="GO" id="GO:0032993">
    <property type="term" value="C:protein-DNA complex"/>
    <property type="evidence" value="ECO:0007669"/>
    <property type="project" value="TreeGrafter"/>
</dbReference>
<dbReference type="InterPro" id="IPR001867">
    <property type="entry name" value="OmpR/PhoB-type_DNA-bd"/>
</dbReference>
<dbReference type="AlphaFoldDB" id="A0A6L7IT36"/>
<dbReference type="SMART" id="SM00862">
    <property type="entry name" value="Trans_reg_C"/>
    <property type="match status" value="1"/>
</dbReference>
<name>A0A6L7IT36_9ACTN</name>
<dbReference type="CDD" id="cd00383">
    <property type="entry name" value="trans_reg_C"/>
    <property type="match status" value="1"/>
</dbReference>
<protein>
    <submittedName>
        <fullName evidence="2">Response regulator transcription factor</fullName>
    </submittedName>
</protein>
<dbReference type="GO" id="GO:0000156">
    <property type="term" value="F:phosphorelay response regulator activity"/>
    <property type="evidence" value="ECO:0007669"/>
    <property type="project" value="TreeGrafter"/>
</dbReference>
<sequence>MSEPASILIIEDDAAINEVVAVHLRRSGFACTQAFSGSEGRLLLSGGQPFDLVVTDLMLPGLAGEDVVRLVRASVDVPVIVMSARTTAADKVALLELGADDYLTKPFDLDELLARVQVQLRHARARSSAPSAAEPAAVRPDAPGAAAPLHYKDWEVDADARTLTVRGEQVRLTRLEFNIVEALVRRPRKAFTKSELFEIAWNEESAVEEKAINVHVSNIRTKLRAAGSAGEIETVWGVGFKLAE</sequence>
<dbReference type="PROSITE" id="PS50110">
    <property type="entry name" value="RESPONSE_REGULATORY"/>
    <property type="match status" value="1"/>
</dbReference>
<dbReference type="Gene3D" id="3.40.50.2300">
    <property type="match status" value="1"/>
</dbReference>
<dbReference type="InterPro" id="IPR036388">
    <property type="entry name" value="WH-like_DNA-bd_sf"/>
</dbReference>
<dbReference type="SUPFAM" id="SSF52172">
    <property type="entry name" value="CheY-like"/>
    <property type="match status" value="1"/>
</dbReference>
<dbReference type="Pfam" id="PF00072">
    <property type="entry name" value="Response_reg"/>
    <property type="match status" value="1"/>
</dbReference>
<organism evidence="2 3">
    <name type="scientific">Eggerthella guodeyinii</name>
    <dbReference type="NCBI Taxonomy" id="2690837"/>
    <lineage>
        <taxon>Bacteria</taxon>
        <taxon>Bacillati</taxon>
        <taxon>Actinomycetota</taxon>
        <taxon>Coriobacteriia</taxon>
        <taxon>Eggerthellales</taxon>
        <taxon>Eggerthellaceae</taxon>
        <taxon>Eggerthella</taxon>
    </lineage>
</organism>
<dbReference type="InterPro" id="IPR011006">
    <property type="entry name" value="CheY-like_superfamily"/>
</dbReference>
<dbReference type="EMBL" id="CP063310">
    <property type="protein sequence ID" value="QOS70047.1"/>
    <property type="molecule type" value="Genomic_DNA"/>
</dbReference>
<dbReference type="PROSITE" id="PS51755">
    <property type="entry name" value="OMPR_PHOB"/>
    <property type="match status" value="1"/>
</dbReference>
<keyword evidence="1" id="KW-0238">DNA-binding</keyword>
<dbReference type="Gene3D" id="1.10.10.10">
    <property type="entry name" value="Winged helix-like DNA-binding domain superfamily/Winged helix DNA-binding domain"/>
    <property type="match status" value="1"/>
</dbReference>
<dbReference type="InterPro" id="IPR001789">
    <property type="entry name" value="Sig_transdc_resp-reg_receiver"/>
</dbReference>
<dbReference type="Proteomes" id="UP000478463">
    <property type="component" value="Chromosome"/>
</dbReference>
<dbReference type="PANTHER" id="PTHR48111:SF2">
    <property type="entry name" value="RESPONSE REGULATOR SAER"/>
    <property type="match status" value="1"/>
</dbReference>
<reference evidence="2 3" key="1">
    <citation type="submission" date="2020-10" db="EMBL/GenBank/DDBJ databases">
        <title>Eggerthella sp. nov., isolated from human feces.</title>
        <authorList>
            <person name="Yajun G."/>
        </authorList>
    </citation>
    <scope>NUCLEOTIDE SEQUENCE [LARGE SCALE GENOMIC DNA]</scope>
    <source>
        <strain evidence="2 3">HF-1101</strain>
    </source>
</reference>
<proteinExistence type="predicted"/>
<evidence type="ECO:0000313" key="2">
    <source>
        <dbReference type="EMBL" id="QOS70047.1"/>
    </source>
</evidence>
<dbReference type="GO" id="GO:0005829">
    <property type="term" value="C:cytosol"/>
    <property type="evidence" value="ECO:0007669"/>
    <property type="project" value="TreeGrafter"/>
</dbReference>
<dbReference type="SMART" id="SM00448">
    <property type="entry name" value="REC"/>
    <property type="match status" value="1"/>
</dbReference>
<accession>A0A6L7IT36</accession>
<dbReference type="InterPro" id="IPR039420">
    <property type="entry name" value="WalR-like"/>
</dbReference>
<dbReference type="GO" id="GO:0006355">
    <property type="term" value="P:regulation of DNA-templated transcription"/>
    <property type="evidence" value="ECO:0007669"/>
    <property type="project" value="InterPro"/>
</dbReference>
<dbReference type="KEGG" id="egd:GS424_013610"/>
<dbReference type="GO" id="GO:0000976">
    <property type="term" value="F:transcription cis-regulatory region binding"/>
    <property type="evidence" value="ECO:0007669"/>
    <property type="project" value="TreeGrafter"/>
</dbReference>